<gene>
    <name evidence="7" type="primary">pglW_2</name>
    <name evidence="7" type="ORF">GCM10009546_29300</name>
</gene>
<dbReference type="Gene3D" id="1.10.510.10">
    <property type="entry name" value="Transferase(Phosphotransferase) domain 1"/>
    <property type="match status" value="2"/>
</dbReference>
<sequence>MGVAGLGDTGNGEVMAGSSRPVPRPPRPVQRWFQERPSDYAWEQEGLDHVKALMPNVEPYRAWALFSFVAPSGRVHECDLFVAAPGGLYLVELKGHPGRVANNGATWRFQGPDRPRTLRNPLPLTDWKSKELKERLIWAAKDLGFFSVRVPRIEPAVFLSAPDLVSELDEVQRTRVYGRDDRETGLARIWTDLLGRPPEREHRRVAEDFSKRLPQMLDRIGITHSTAHLRFGDEWRMQPSVLEAGPRWEDRLAERHDMVHEEGRVRIYLVNRQATDEARRTVDRAARREYQVLQGINHPGIAQAVQIREHQGGSAILFRHDHRDLRLDSYLDVHGASLTPETRLALVRQLAEAVRYAHNRSLYHRALSARSVYVSARDDGSRPVLRIIDWQTAARDFDTATPMTIGQSTLDAELVDEAALVYLAPEFDQPYPDPVDLDVFGVGAIAYLILTGRPPAPDRATLIDSLRDAGGLHPYAVADGLGDRLDRLVFEATQGVPANRLESADRFLEELDAAEQDAAVPEDALTGGWEGTDPLTAMPGQIVDGDPEGLWRAERVLGSGATSRALLVRRDTDDEDGAQNGHGQAPERVLKVALDEAKAGRLAAEAEALAKVGGGAIVRLLGGPRQLAGRTVLDLEFAGDRTLAAVLHDDGKLTYHQLERFGRDLFRALDQLVAKGVRHRDLKPENFGVLRRADRTWELKLLDFSLTDVSDRDPTAGTRGYLDPFLGTPSRPDFDDHAERYAAAVTLHEMASGERPRWGDERSDPRTGDDPYPYLSAELFEPALRDGLTAFFRRALHRDVSERFDTFAQMEAAWQDVFRRADATAPATTQETLAGGDVEPGLGPEELKAARDIAADAATTETPLIAAGLSPRAVAVAAGFNATTVGQLLDVPQYQIAKARGAGAIAKKELNRRHRQWTAALRPHSRPGREPGDEAVAGPSAAAPAGEQRAGTRVDDLAAMLVPADERRGSRKGETLRLLLGLPGADGSVPDEPWPTQSTVAKAAGITQATVSRHHKEAIERWAAAERLAPVRDEVVNLVRNLGGIATAAELADLLRVRHGAADAPPEVTAARSLAVVRAAVEAEAFTGGDGDDGREPRLDRVRRGRHVLVALESLPGTEDPTPAELSDYTAVLGARADELAGQDPLPGGAEVIRALRDVEPPDGMAPLSDTRLVRLASGVAEDALASPTLQLYPRGLDLARALRLSQAGAGVRHPQGVALRDLMTKVSARFPDLDAYTPPPTYVDVEDALAEAGFPLVYDQTAERFFPPAPVRPRTPSSSTTATRLGAGLGAPGEGPADIADARLAEAARQGGFLALTVHLKRAAGVADAIAAAYPVVAVNFADVFLAEFRALAEEHGADWGQVLRADERFTRTGQVPGGLRSFVVRVLDRTGQRLLDRAAPPRTVLFVHNAGLLARYFDIGGHDLLTGLQNAARRASDVPHGLWLLCPSEAPRTTPNLDGRTVEAIGTNEWTVLDKAFVARLRGGQAA</sequence>
<feature type="domain" description="Protein kinase" evidence="6">
    <location>
        <begin position="551"/>
        <end position="818"/>
    </location>
</feature>
<name>A0ABP3PK99_9ACTN</name>
<proteinExistence type="predicted"/>
<dbReference type="PANTHER" id="PTHR43289">
    <property type="entry name" value="MITOGEN-ACTIVATED PROTEIN KINASE KINASE KINASE 20-RELATED"/>
    <property type="match status" value="1"/>
</dbReference>
<dbReference type="InterPro" id="IPR011528">
    <property type="entry name" value="NERD"/>
</dbReference>
<keyword evidence="3 7" id="KW-0418">Kinase</keyword>
<feature type="domain" description="Protein kinase" evidence="6">
    <location>
        <begin position="236"/>
        <end position="512"/>
    </location>
</feature>
<feature type="compositionally biased region" description="Low complexity" evidence="5">
    <location>
        <begin position="935"/>
        <end position="946"/>
    </location>
</feature>
<dbReference type="PANTHER" id="PTHR43289:SF34">
    <property type="entry name" value="SERINE_THREONINE-PROTEIN KINASE YBDM-RELATED"/>
    <property type="match status" value="1"/>
</dbReference>
<feature type="compositionally biased region" description="Low complexity" evidence="5">
    <location>
        <begin position="1275"/>
        <end position="1287"/>
    </location>
</feature>
<accession>A0ABP3PK99</accession>
<reference evidence="8" key="1">
    <citation type="journal article" date="2019" name="Int. J. Syst. Evol. Microbiol.">
        <title>The Global Catalogue of Microorganisms (GCM) 10K type strain sequencing project: providing services to taxonomists for standard genome sequencing and annotation.</title>
        <authorList>
            <consortium name="The Broad Institute Genomics Platform"/>
            <consortium name="The Broad Institute Genome Sequencing Center for Infectious Disease"/>
            <person name="Wu L."/>
            <person name="Ma J."/>
        </authorList>
    </citation>
    <scope>NUCLEOTIDE SEQUENCE [LARGE SCALE GENOMIC DNA]</scope>
    <source>
        <strain evidence="8">JCM 10667</strain>
    </source>
</reference>
<dbReference type="InterPro" id="IPR000719">
    <property type="entry name" value="Prot_kinase_dom"/>
</dbReference>
<dbReference type="PROSITE" id="PS50011">
    <property type="entry name" value="PROTEIN_KINASE_DOM"/>
    <property type="match status" value="2"/>
</dbReference>
<comment type="caution">
    <text evidence="7">The sequence shown here is derived from an EMBL/GenBank/DDBJ whole genome shotgun (WGS) entry which is preliminary data.</text>
</comment>
<keyword evidence="1" id="KW-0808">Transferase</keyword>
<evidence type="ECO:0000256" key="5">
    <source>
        <dbReference type="SAM" id="MobiDB-lite"/>
    </source>
</evidence>
<keyword evidence="4" id="KW-0067">ATP-binding</keyword>
<dbReference type="InterPro" id="IPR011009">
    <property type="entry name" value="Kinase-like_dom_sf"/>
</dbReference>
<feature type="region of interest" description="Disordered" evidence="5">
    <location>
        <begin position="1"/>
        <end position="29"/>
    </location>
</feature>
<protein>
    <submittedName>
        <fullName evidence="7">BREX system serine/threonine kinase PglW</fullName>
    </submittedName>
</protein>
<evidence type="ECO:0000313" key="8">
    <source>
        <dbReference type="Proteomes" id="UP001501427"/>
    </source>
</evidence>
<evidence type="ECO:0000256" key="1">
    <source>
        <dbReference type="ARBA" id="ARBA00022679"/>
    </source>
</evidence>
<dbReference type="Pfam" id="PF00069">
    <property type="entry name" value="Pkinase"/>
    <property type="match status" value="2"/>
</dbReference>
<feature type="region of interest" description="Disordered" evidence="5">
    <location>
        <begin position="1268"/>
        <end position="1291"/>
    </location>
</feature>
<dbReference type="SUPFAM" id="SSF56112">
    <property type="entry name" value="Protein kinase-like (PK-like)"/>
    <property type="match status" value="2"/>
</dbReference>
<keyword evidence="8" id="KW-1185">Reference proteome</keyword>
<dbReference type="GO" id="GO:0016301">
    <property type="term" value="F:kinase activity"/>
    <property type="evidence" value="ECO:0007669"/>
    <property type="project" value="UniProtKB-KW"/>
</dbReference>
<dbReference type="Pfam" id="PF08378">
    <property type="entry name" value="NERD"/>
    <property type="match status" value="1"/>
</dbReference>
<dbReference type="Proteomes" id="UP001501427">
    <property type="component" value="Unassembled WGS sequence"/>
</dbReference>
<organism evidence="7 8">
    <name type="scientific">Actinomadura livida</name>
    <dbReference type="NCBI Taxonomy" id="79909"/>
    <lineage>
        <taxon>Bacteria</taxon>
        <taxon>Bacillati</taxon>
        <taxon>Actinomycetota</taxon>
        <taxon>Actinomycetes</taxon>
        <taxon>Streptosporangiales</taxon>
        <taxon>Thermomonosporaceae</taxon>
        <taxon>Actinomadura</taxon>
    </lineage>
</organism>
<dbReference type="SMART" id="SM00220">
    <property type="entry name" value="S_TKc"/>
    <property type="match status" value="1"/>
</dbReference>
<evidence type="ECO:0000313" key="7">
    <source>
        <dbReference type="EMBL" id="GAA0565248.1"/>
    </source>
</evidence>
<evidence type="ECO:0000256" key="4">
    <source>
        <dbReference type="ARBA" id="ARBA00022840"/>
    </source>
</evidence>
<evidence type="ECO:0000256" key="2">
    <source>
        <dbReference type="ARBA" id="ARBA00022741"/>
    </source>
</evidence>
<evidence type="ECO:0000256" key="3">
    <source>
        <dbReference type="ARBA" id="ARBA00022777"/>
    </source>
</evidence>
<dbReference type="EMBL" id="BAAAHD010000025">
    <property type="protein sequence ID" value="GAA0565248.1"/>
    <property type="molecule type" value="Genomic_DNA"/>
</dbReference>
<keyword evidence="2" id="KW-0547">Nucleotide-binding</keyword>
<feature type="compositionally biased region" description="Gly residues" evidence="5">
    <location>
        <begin position="1"/>
        <end position="10"/>
    </location>
</feature>
<feature type="region of interest" description="Disordered" evidence="5">
    <location>
        <begin position="921"/>
        <end position="952"/>
    </location>
</feature>
<dbReference type="NCBIfam" id="NF033442">
    <property type="entry name" value="BREX_PglW"/>
    <property type="match status" value="1"/>
</dbReference>
<dbReference type="InterPro" id="IPR049832">
    <property type="entry name" value="BREX_PglW"/>
</dbReference>
<evidence type="ECO:0000259" key="6">
    <source>
        <dbReference type="PROSITE" id="PS50011"/>
    </source>
</evidence>